<reference evidence="8" key="2">
    <citation type="submission" date="2023-01" db="EMBL/GenBank/DDBJ databases">
        <authorList>
            <person name="Petersen C."/>
        </authorList>
    </citation>
    <scope>NUCLEOTIDE SEQUENCE</scope>
    <source>
        <strain evidence="8">IBT 17514</strain>
    </source>
</reference>
<keyword evidence="3 5" id="KW-0863">Zinc-finger</keyword>
<protein>
    <recommendedName>
        <fullName evidence="7">C2H2-type domain-containing protein</fullName>
    </recommendedName>
</protein>
<evidence type="ECO:0000256" key="3">
    <source>
        <dbReference type="ARBA" id="ARBA00022771"/>
    </source>
</evidence>
<gene>
    <name evidence="8" type="ORF">N7493_008943</name>
</gene>
<comment type="caution">
    <text evidence="8">The sequence shown here is derived from an EMBL/GenBank/DDBJ whole genome shotgun (WGS) entry which is preliminary data.</text>
</comment>
<feature type="domain" description="C2H2-type" evidence="7">
    <location>
        <begin position="291"/>
        <end position="320"/>
    </location>
</feature>
<evidence type="ECO:0000256" key="5">
    <source>
        <dbReference type="PROSITE-ProRule" id="PRU00042"/>
    </source>
</evidence>
<name>A0AAD6MSX8_9EURO</name>
<accession>A0AAD6MSX8</accession>
<dbReference type="InterPro" id="IPR036236">
    <property type="entry name" value="Znf_C2H2_sf"/>
</dbReference>
<dbReference type="AlphaFoldDB" id="A0AAD6MSX8"/>
<feature type="compositionally biased region" description="Basic and acidic residues" evidence="6">
    <location>
        <begin position="228"/>
        <end position="237"/>
    </location>
</feature>
<feature type="region of interest" description="Disordered" evidence="6">
    <location>
        <begin position="216"/>
        <end position="258"/>
    </location>
</feature>
<dbReference type="GO" id="GO:0000981">
    <property type="term" value="F:DNA-binding transcription factor activity, RNA polymerase II-specific"/>
    <property type="evidence" value="ECO:0007669"/>
    <property type="project" value="TreeGrafter"/>
</dbReference>
<keyword evidence="9" id="KW-1185">Reference proteome</keyword>
<evidence type="ECO:0000256" key="1">
    <source>
        <dbReference type="ARBA" id="ARBA00022723"/>
    </source>
</evidence>
<dbReference type="GO" id="GO:0005634">
    <property type="term" value="C:nucleus"/>
    <property type="evidence" value="ECO:0007669"/>
    <property type="project" value="TreeGrafter"/>
</dbReference>
<proteinExistence type="predicted"/>
<dbReference type="GO" id="GO:0043565">
    <property type="term" value="F:sequence-specific DNA binding"/>
    <property type="evidence" value="ECO:0007669"/>
    <property type="project" value="TreeGrafter"/>
</dbReference>
<organism evidence="8 9">
    <name type="scientific">Penicillium malachiteum</name>
    <dbReference type="NCBI Taxonomy" id="1324776"/>
    <lineage>
        <taxon>Eukaryota</taxon>
        <taxon>Fungi</taxon>
        <taxon>Dikarya</taxon>
        <taxon>Ascomycota</taxon>
        <taxon>Pezizomycotina</taxon>
        <taxon>Eurotiomycetes</taxon>
        <taxon>Eurotiomycetidae</taxon>
        <taxon>Eurotiales</taxon>
        <taxon>Aspergillaceae</taxon>
        <taxon>Penicillium</taxon>
    </lineage>
</organism>
<dbReference type="EMBL" id="JAQJAN010000013">
    <property type="protein sequence ID" value="KAJ5712475.1"/>
    <property type="molecule type" value="Genomic_DNA"/>
</dbReference>
<keyword evidence="2" id="KW-0677">Repeat</keyword>
<keyword evidence="1" id="KW-0479">Metal-binding</keyword>
<feature type="compositionally biased region" description="Polar residues" evidence="6">
    <location>
        <begin position="12"/>
        <end position="27"/>
    </location>
</feature>
<feature type="domain" description="C2H2-type" evidence="7">
    <location>
        <begin position="261"/>
        <end position="292"/>
    </location>
</feature>
<dbReference type="PROSITE" id="PS50157">
    <property type="entry name" value="ZINC_FINGER_C2H2_2"/>
    <property type="match status" value="2"/>
</dbReference>
<dbReference type="Proteomes" id="UP001215712">
    <property type="component" value="Unassembled WGS sequence"/>
</dbReference>
<dbReference type="SUPFAM" id="SSF57667">
    <property type="entry name" value="beta-beta-alpha zinc fingers"/>
    <property type="match status" value="1"/>
</dbReference>
<evidence type="ECO:0000256" key="4">
    <source>
        <dbReference type="ARBA" id="ARBA00022833"/>
    </source>
</evidence>
<dbReference type="PROSITE" id="PS00028">
    <property type="entry name" value="ZINC_FINGER_C2H2_1"/>
    <property type="match status" value="1"/>
</dbReference>
<dbReference type="SMART" id="SM00355">
    <property type="entry name" value="ZnF_C2H2"/>
    <property type="match status" value="2"/>
</dbReference>
<dbReference type="Gene3D" id="3.30.160.60">
    <property type="entry name" value="Classic Zinc Finger"/>
    <property type="match status" value="1"/>
</dbReference>
<reference evidence="8" key="1">
    <citation type="journal article" date="2023" name="IMA Fungus">
        <title>Comparative genomic study of the Penicillium genus elucidates a diverse pangenome and 15 lateral gene transfer events.</title>
        <authorList>
            <person name="Petersen C."/>
            <person name="Sorensen T."/>
            <person name="Nielsen M.R."/>
            <person name="Sondergaard T.E."/>
            <person name="Sorensen J.L."/>
            <person name="Fitzpatrick D.A."/>
            <person name="Frisvad J.C."/>
            <person name="Nielsen K.L."/>
        </authorList>
    </citation>
    <scope>NUCLEOTIDE SEQUENCE</scope>
    <source>
        <strain evidence="8">IBT 17514</strain>
    </source>
</reference>
<evidence type="ECO:0000313" key="9">
    <source>
        <dbReference type="Proteomes" id="UP001215712"/>
    </source>
</evidence>
<dbReference type="GO" id="GO:0008270">
    <property type="term" value="F:zinc ion binding"/>
    <property type="evidence" value="ECO:0007669"/>
    <property type="project" value="UniProtKB-KW"/>
</dbReference>
<dbReference type="PANTHER" id="PTHR24408:SF58">
    <property type="entry name" value="TRANSCRIPTION FACTOR (TFIIIA), PUTATIVE (AFU_ORTHOLOGUE AFUA_1G05150)-RELATED"/>
    <property type="match status" value="1"/>
</dbReference>
<dbReference type="Pfam" id="PF00096">
    <property type="entry name" value="zf-C2H2"/>
    <property type="match status" value="1"/>
</dbReference>
<keyword evidence="4" id="KW-0862">Zinc</keyword>
<dbReference type="PANTHER" id="PTHR24408">
    <property type="entry name" value="ZINC FINGER PROTEIN"/>
    <property type="match status" value="1"/>
</dbReference>
<sequence>MVPSLADDSKSLDATSNFSSPVSATSSHGREFSTPIGLGISRCGLEPSFDTMGGFTSQLPYSMTPSIPTQIAPMDGFYSLPIKVSDFSEQTGFEIYSAFPETAPSTLRYYGSQAISATSSYNSPIETASLHPTFPGQVPGYWIPAACSGPTTPPDVVPIPAGNIPGSYWSAQCVPELCPTINAPVSQMTGGFSISGNLFDLQRVPVAESKDLFSKDVSDSGLSIPESPKSKQGEKVAKKSSVSRQGATSPPKKKSSSKKGYACRVCGFSFTRRSNCAEHEKKHDPNHRRSYPCEECHKTFGRMADLRRHTDNVRKYTGLL</sequence>
<evidence type="ECO:0000259" key="7">
    <source>
        <dbReference type="PROSITE" id="PS50157"/>
    </source>
</evidence>
<evidence type="ECO:0000313" key="8">
    <source>
        <dbReference type="EMBL" id="KAJ5712475.1"/>
    </source>
</evidence>
<feature type="region of interest" description="Disordered" evidence="6">
    <location>
        <begin position="1"/>
        <end position="31"/>
    </location>
</feature>
<evidence type="ECO:0000256" key="2">
    <source>
        <dbReference type="ARBA" id="ARBA00022737"/>
    </source>
</evidence>
<dbReference type="InterPro" id="IPR013087">
    <property type="entry name" value="Znf_C2H2_type"/>
</dbReference>
<evidence type="ECO:0000256" key="6">
    <source>
        <dbReference type="SAM" id="MobiDB-lite"/>
    </source>
</evidence>